<feature type="domain" description="Glycosyltransferase 2-like" evidence="2">
    <location>
        <begin position="9"/>
        <end position="151"/>
    </location>
</feature>
<dbReference type="Pfam" id="PF00535">
    <property type="entry name" value="Glycos_transf_2"/>
    <property type="match status" value="1"/>
</dbReference>
<dbReference type="PANTHER" id="PTHR48090">
    <property type="entry name" value="UNDECAPRENYL-PHOSPHATE 4-DEOXY-4-FORMAMIDO-L-ARABINOSE TRANSFERASE-RELATED"/>
    <property type="match status" value="1"/>
</dbReference>
<dbReference type="Proteomes" id="UP001169242">
    <property type="component" value="Unassembled WGS sequence"/>
</dbReference>
<dbReference type="Gene3D" id="3.90.550.10">
    <property type="entry name" value="Spore Coat Polysaccharide Biosynthesis Protein SpsA, Chain A"/>
    <property type="match status" value="1"/>
</dbReference>
<dbReference type="GO" id="GO:0005886">
    <property type="term" value="C:plasma membrane"/>
    <property type="evidence" value="ECO:0007669"/>
    <property type="project" value="TreeGrafter"/>
</dbReference>
<keyword evidence="4" id="KW-1185">Reference proteome</keyword>
<keyword evidence="1" id="KW-0472">Membrane</keyword>
<reference evidence="3" key="1">
    <citation type="journal article" date="2023" name="Int. J. Syst. Evol. Microbiol.">
        <title>&lt;i&gt;Holtiella tumoricola&lt;/i&gt; gen. nov. sp. nov., isolated from a human clinical sample.</title>
        <authorList>
            <person name="Allen-Vercoe E."/>
            <person name="Daigneault M.C."/>
            <person name="Vancuren S.J."/>
            <person name="Cochrane K."/>
            <person name="O'Neal L.L."/>
            <person name="Sankaranarayanan K."/>
            <person name="Lawson P.A."/>
        </authorList>
    </citation>
    <scope>NUCLEOTIDE SEQUENCE</scope>
    <source>
        <strain evidence="3">CC70A</strain>
    </source>
</reference>
<keyword evidence="1" id="KW-1133">Transmembrane helix</keyword>
<evidence type="ECO:0000256" key="1">
    <source>
        <dbReference type="SAM" id="Phobius"/>
    </source>
</evidence>
<gene>
    <name evidence="3" type="ORF">PBV87_17185</name>
</gene>
<evidence type="ECO:0000259" key="2">
    <source>
        <dbReference type="Pfam" id="PF00535"/>
    </source>
</evidence>
<sequence>MEDTRKIISVVIPVYGCKEAIVPLTQELVETFTNSMDIDYEIILVNDKCPQNSWEVITQIATQNTKIKGINLARNYGQMAAILAGLEQSTGDYIVVMDCDLQDRPQDIVTMYNHLIANNYDVVFGRRINRQDYKMKKLLSKTFYKIYDYFADSQSDSTISNFSVSKRIVIDNYLRLREHSRAYTMYIKWMGFDIGYVDITHQERYAGESGYSLKKRIKLAVSHITSQSIKPLKISIGAGIISSAYAVIYAFILIVRKLFFHIDVAGWTSLMVSLYLIGGLILISIGILGIYIGNIFEEVKNRPIYIIKETLNRD</sequence>
<dbReference type="EMBL" id="JAQIFT010000061">
    <property type="protein sequence ID" value="MDA3733214.1"/>
    <property type="molecule type" value="Genomic_DNA"/>
</dbReference>
<keyword evidence="1" id="KW-0812">Transmembrane</keyword>
<feature type="transmembrane region" description="Helical" evidence="1">
    <location>
        <begin position="267"/>
        <end position="292"/>
    </location>
</feature>
<feature type="transmembrane region" description="Helical" evidence="1">
    <location>
        <begin position="234"/>
        <end position="255"/>
    </location>
</feature>
<dbReference type="InterPro" id="IPR001173">
    <property type="entry name" value="Glyco_trans_2-like"/>
</dbReference>
<name>A0AA42DQ41_9FIRM</name>
<evidence type="ECO:0000313" key="4">
    <source>
        <dbReference type="Proteomes" id="UP001169242"/>
    </source>
</evidence>
<dbReference type="InterPro" id="IPR050256">
    <property type="entry name" value="Glycosyltransferase_2"/>
</dbReference>
<dbReference type="PANTHER" id="PTHR48090:SF8">
    <property type="entry name" value="GLYCOSYLTRANSFERASE CSBB-RELATED"/>
    <property type="match status" value="1"/>
</dbReference>
<protein>
    <submittedName>
        <fullName evidence="3">Glycosyltransferase family 2 protein</fullName>
    </submittedName>
</protein>
<dbReference type="CDD" id="cd04187">
    <property type="entry name" value="DPM1_like_bac"/>
    <property type="match status" value="1"/>
</dbReference>
<dbReference type="RefSeq" id="WP_271013098.1">
    <property type="nucleotide sequence ID" value="NZ_JAQIFT010000061.1"/>
</dbReference>
<dbReference type="SUPFAM" id="SSF53448">
    <property type="entry name" value="Nucleotide-diphospho-sugar transferases"/>
    <property type="match status" value="1"/>
</dbReference>
<organism evidence="3 4">
    <name type="scientific">Holtiella tumoricola</name>
    <dbReference type="NCBI Taxonomy" id="3018743"/>
    <lineage>
        <taxon>Bacteria</taxon>
        <taxon>Bacillati</taxon>
        <taxon>Bacillota</taxon>
        <taxon>Clostridia</taxon>
        <taxon>Lachnospirales</taxon>
        <taxon>Cellulosilyticaceae</taxon>
        <taxon>Holtiella</taxon>
    </lineage>
</organism>
<comment type="caution">
    <text evidence="3">The sequence shown here is derived from an EMBL/GenBank/DDBJ whole genome shotgun (WGS) entry which is preliminary data.</text>
</comment>
<accession>A0AA42DQ41</accession>
<dbReference type="AlphaFoldDB" id="A0AA42DQ41"/>
<evidence type="ECO:0000313" key="3">
    <source>
        <dbReference type="EMBL" id="MDA3733214.1"/>
    </source>
</evidence>
<proteinExistence type="predicted"/>
<dbReference type="InterPro" id="IPR029044">
    <property type="entry name" value="Nucleotide-diphossugar_trans"/>
</dbReference>